<sequence length="117" mass="13837">MKMANLFSFRFDYIVSIVNQEIEKKSNLSFFLFLNLTLIAYWWEIKVLKNNSIKIFNRNSDFFLSENLHKFGHFLAKVINATSKFDPSLFHANVCMIGHRHTGLNLSFLQFVRKIID</sequence>
<evidence type="ECO:0000313" key="1">
    <source>
        <dbReference type="EMBL" id="RMZ97762.1"/>
    </source>
</evidence>
<evidence type="ECO:0000313" key="2">
    <source>
        <dbReference type="Proteomes" id="UP000276133"/>
    </source>
</evidence>
<organism evidence="1 2">
    <name type="scientific">Brachionus plicatilis</name>
    <name type="common">Marine rotifer</name>
    <name type="synonym">Brachionus muelleri</name>
    <dbReference type="NCBI Taxonomy" id="10195"/>
    <lineage>
        <taxon>Eukaryota</taxon>
        <taxon>Metazoa</taxon>
        <taxon>Spiralia</taxon>
        <taxon>Gnathifera</taxon>
        <taxon>Rotifera</taxon>
        <taxon>Eurotatoria</taxon>
        <taxon>Monogononta</taxon>
        <taxon>Pseudotrocha</taxon>
        <taxon>Ploima</taxon>
        <taxon>Brachionidae</taxon>
        <taxon>Brachionus</taxon>
    </lineage>
</organism>
<dbReference type="EMBL" id="REGN01011200">
    <property type="protein sequence ID" value="RMZ97762.1"/>
    <property type="molecule type" value="Genomic_DNA"/>
</dbReference>
<comment type="caution">
    <text evidence="1">The sequence shown here is derived from an EMBL/GenBank/DDBJ whole genome shotgun (WGS) entry which is preliminary data.</text>
</comment>
<dbReference type="Proteomes" id="UP000276133">
    <property type="component" value="Unassembled WGS sequence"/>
</dbReference>
<dbReference type="AlphaFoldDB" id="A0A3M7PFE2"/>
<name>A0A3M7PFE2_BRAPC</name>
<gene>
    <name evidence="1" type="ORF">BpHYR1_032159</name>
</gene>
<accession>A0A3M7PFE2</accession>
<proteinExistence type="predicted"/>
<reference evidence="1 2" key="1">
    <citation type="journal article" date="2018" name="Sci. Rep.">
        <title>Genomic signatures of local adaptation to the degree of environmental predictability in rotifers.</title>
        <authorList>
            <person name="Franch-Gras L."/>
            <person name="Hahn C."/>
            <person name="Garcia-Roger E.M."/>
            <person name="Carmona M.J."/>
            <person name="Serra M."/>
            <person name="Gomez A."/>
        </authorList>
    </citation>
    <scope>NUCLEOTIDE SEQUENCE [LARGE SCALE GENOMIC DNA]</scope>
    <source>
        <strain evidence="1">HYR1</strain>
    </source>
</reference>
<protein>
    <submittedName>
        <fullName evidence="1">Uncharacterized protein</fullName>
    </submittedName>
</protein>
<keyword evidence="2" id="KW-1185">Reference proteome</keyword>